<organism evidence="4 5">
    <name type="scientific">Rotaria magnacalcarata</name>
    <dbReference type="NCBI Taxonomy" id="392030"/>
    <lineage>
        <taxon>Eukaryota</taxon>
        <taxon>Metazoa</taxon>
        <taxon>Spiralia</taxon>
        <taxon>Gnathifera</taxon>
        <taxon>Rotifera</taxon>
        <taxon>Eurotatoria</taxon>
        <taxon>Bdelloidea</taxon>
        <taxon>Philodinida</taxon>
        <taxon>Philodinidae</taxon>
        <taxon>Rotaria</taxon>
    </lineage>
</organism>
<reference evidence="4" key="1">
    <citation type="submission" date="2021-02" db="EMBL/GenBank/DDBJ databases">
        <authorList>
            <person name="Nowell W R."/>
        </authorList>
    </citation>
    <scope>NUCLEOTIDE SEQUENCE</scope>
</reference>
<accession>A0A816ZNY1</accession>
<evidence type="ECO:0000256" key="1">
    <source>
        <dbReference type="SAM" id="MobiDB-lite"/>
    </source>
</evidence>
<evidence type="ECO:0000313" key="4">
    <source>
        <dbReference type="EMBL" id="CAF2218135.1"/>
    </source>
</evidence>
<keyword evidence="3" id="KW-0732">Signal</keyword>
<dbReference type="Proteomes" id="UP000663887">
    <property type="component" value="Unassembled WGS sequence"/>
</dbReference>
<proteinExistence type="predicted"/>
<protein>
    <submittedName>
        <fullName evidence="4">Uncharacterized protein</fullName>
    </submittedName>
</protein>
<gene>
    <name evidence="4" type="ORF">XDN619_LOCUS33656</name>
</gene>
<feature type="signal peptide" evidence="3">
    <location>
        <begin position="1"/>
        <end position="16"/>
    </location>
</feature>
<keyword evidence="2" id="KW-0472">Membrane</keyword>
<evidence type="ECO:0000313" key="5">
    <source>
        <dbReference type="Proteomes" id="UP000663887"/>
    </source>
</evidence>
<evidence type="ECO:0000256" key="2">
    <source>
        <dbReference type="SAM" id="Phobius"/>
    </source>
</evidence>
<feature type="transmembrane region" description="Helical" evidence="2">
    <location>
        <begin position="258"/>
        <end position="282"/>
    </location>
</feature>
<feature type="chain" id="PRO_5032482052" evidence="3">
    <location>
        <begin position="17"/>
        <end position="376"/>
    </location>
</feature>
<feature type="region of interest" description="Disordered" evidence="1">
    <location>
        <begin position="209"/>
        <end position="237"/>
    </location>
</feature>
<feature type="compositionally biased region" description="Low complexity" evidence="1">
    <location>
        <begin position="209"/>
        <end position="224"/>
    </location>
</feature>
<keyword evidence="2" id="KW-0812">Transmembrane</keyword>
<dbReference type="EMBL" id="CAJNRG010017154">
    <property type="protein sequence ID" value="CAF2218135.1"/>
    <property type="molecule type" value="Genomic_DNA"/>
</dbReference>
<keyword evidence="2" id="KW-1133">Transmembrane helix</keyword>
<dbReference type="AlphaFoldDB" id="A0A816ZNY1"/>
<sequence>MLLLLLLSLILLYIHSVILNKVDLVLKKAIVSIRCPNGKVSYSGRLPTPTKIDELRSYFSNPYLIPSDDIINIFIVNALIHKYTNKKTLETNVKLHLTLIHESESISPTSIPIHNEQITSIKIKIAENIKLIDIGEGKFCFTFYIWFVKRDWIIRRLNIDFDSHPCQHKHAFPDAVFIPFCYYTINATKSVAIEEINDEYDHYLNKATNSTSSTSHSYSATKKSTTNKKKLENSTKKNLLQQKKKRIDSSSTYIQTNLTTIIIITIICLRILIGLPLILFCINKRKKQKLQAHTLIEAKQSSVDSIISRTGDETSENSFSPKEKIYNSLIIHSNMLDDIQKNNLKIDNGNYLNQNFKLMNKIKSLKRIVMTKRFAI</sequence>
<name>A0A816ZNY1_9BILA</name>
<comment type="caution">
    <text evidence="4">The sequence shown here is derived from an EMBL/GenBank/DDBJ whole genome shotgun (WGS) entry which is preliminary data.</text>
</comment>
<evidence type="ECO:0000256" key="3">
    <source>
        <dbReference type="SAM" id="SignalP"/>
    </source>
</evidence>